<dbReference type="EMBL" id="VSSQ01007585">
    <property type="protein sequence ID" value="MPM36363.1"/>
    <property type="molecule type" value="Genomic_DNA"/>
</dbReference>
<dbReference type="AlphaFoldDB" id="A0A644ZCC2"/>
<dbReference type="InterPro" id="IPR036005">
    <property type="entry name" value="Creatinase/aminopeptidase-like"/>
</dbReference>
<dbReference type="PANTHER" id="PTHR43763:SF6">
    <property type="entry name" value="XAA-PRO AMINOPEPTIDASE 1"/>
    <property type="match status" value="1"/>
</dbReference>
<dbReference type="Gene3D" id="3.90.230.10">
    <property type="entry name" value="Creatinase/methionine aminopeptidase superfamily"/>
    <property type="match status" value="1"/>
</dbReference>
<proteinExistence type="inferred from homology"/>
<comment type="similarity">
    <text evidence="1">Belongs to the peptidase M24B family.</text>
</comment>
<evidence type="ECO:0000256" key="1">
    <source>
        <dbReference type="ARBA" id="ARBA00008766"/>
    </source>
</evidence>
<comment type="caution">
    <text evidence="4">The sequence shown here is derived from an EMBL/GenBank/DDBJ whole genome shotgun (WGS) entry which is preliminary data.</text>
</comment>
<dbReference type="CDD" id="cd01085">
    <property type="entry name" value="APP"/>
    <property type="match status" value="1"/>
</dbReference>
<evidence type="ECO:0000259" key="2">
    <source>
        <dbReference type="Pfam" id="PF00557"/>
    </source>
</evidence>
<evidence type="ECO:0000313" key="4">
    <source>
        <dbReference type="EMBL" id="MPM36363.1"/>
    </source>
</evidence>
<reference evidence="4" key="1">
    <citation type="submission" date="2019-08" db="EMBL/GenBank/DDBJ databases">
        <authorList>
            <person name="Kucharzyk K."/>
            <person name="Murdoch R.W."/>
            <person name="Higgins S."/>
            <person name="Loffler F."/>
        </authorList>
    </citation>
    <scope>NUCLEOTIDE SEQUENCE</scope>
</reference>
<dbReference type="FunFam" id="3.90.230.10:FF:000009">
    <property type="entry name" value="xaa-Pro aminopeptidase 2"/>
    <property type="match status" value="1"/>
</dbReference>
<dbReference type="PANTHER" id="PTHR43763">
    <property type="entry name" value="XAA-PRO AMINOPEPTIDASE 1"/>
    <property type="match status" value="1"/>
</dbReference>
<dbReference type="InterPro" id="IPR000994">
    <property type="entry name" value="Pept_M24"/>
</dbReference>
<dbReference type="InterPro" id="IPR032416">
    <property type="entry name" value="Peptidase_M24_C"/>
</dbReference>
<dbReference type="InterPro" id="IPR050422">
    <property type="entry name" value="X-Pro_aminopeptidase_P"/>
</dbReference>
<gene>
    <name evidence="4" type="ORF">SDC9_82959</name>
</gene>
<dbReference type="Pfam" id="PF16188">
    <property type="entry name" value="Peptidase_M24_C"/>
    <property type="match status" value="1"/>
</dbReference>
<dbReference type="SUPFAM" id="SSF55920">
    <property type="entry name" value="Creatinase/aminopeptidase"/>
    <property type="match status" value="1"/>
</dbReference>
<accession>A0A644ZCC2</accession>
<dbReference type="Pfam" id="PF00557">
    <property type="entry name" value="Peptidase_M24"/>
    <property type="match status" value="1"/>
</dbReference>
<organism evidence="4">
    <name type="scientific">bioreactor metagenome</name>
    <dbReference type="NCBI Taxonomy" id="1076179"/>
    <lineage>
        <taxon>unclassified sequences</taxon>
        <taxon>metagenomes</taxon>
        <taxon>ecological metagenomes</taxon>
    </lineage>
</organism>
<name>A0A644ZCC2_9ZZZZ</name>
<protein>
    <submittedName>
        <fullName evidence="4">Uncharacterized protein</fullName>
    </submittedName>
</protein>
<dbReference type="GO" id="GO:0070006">
    <property type="term" value="F:metalloaminopeptidase activity"/>
    <property type="evidence" value="ECO:0007669"/>
    <property type="project" value="InterPro"/>
</dbReference>
<feature type="domain" description="Peptidase M24" evidence="2">
    <location>
        <begin position="47"/>
        <end position="259"/>
    </location>
</feature>
<sequence>MLINPDRTAYSVYSIIEPIALSIKFDTQRGGIIGKQKAVKNEVELEGFRKACEIDGVAWVRFLKKIEENVENGVIMAEHELADEIQKIRAESEFYKGESFSPIVAFGASGAAPHYSLSKENPIILREGSLLLDTGGQYLYGTTDTTRTLFLGEPTEEFKADYTAVLKGMIALSCAVFKKGTRGASLDFLARGEVYKAGRSYLHGTGHGIGHFLCVHEGPQSIRMEENPVVLEVGMVQSNEPAIYVPGEYGIRIENMIACVESFKSDQGEFLEFETLTLVPIDLRLADLSKLCKSEIQWLKAYHSRVYDRLSVYLDDSEKRWLLSKTSSLD</sequence>
<evidence type="ECO:0000259" key="3">
    <source>
        <dbReference type="Pfam" id="PF16188"/>
    </source>
</evidence>
<feature type="domain" description="Peptidase M24 C-terminal" evidence="3">
    <location>
        <begin position="269"/>
        <end position="328"/>
    </location>
</feature>
<dbReference type="InterPro" id="IPR033740">
    <property type="entry name" value="Pept_M24B"/>
</dbReference>